<dbReference type="Proteomes" id="UP000326803">
    <property type="component" value="Segment"/>
</dbReference>
<organism evidence="1 2">
    <name type="scientific">Mycobacterium phage Yuna</name>
    <dbReference type="NCBI Taxonomy" id="2599885"/>
    <lineage>
        <taxon>Viruses</taxon>
        <taxon>Duplodnaviria</taxon>
        <taxon>Heunggongvirae</taxon>
        <taxon>Uroviricota</taxon>
        <taxon>Caudoviricetes</taxon>
        <taxon>Weiservirinae</taxon>
        <taxon>Anayavirus</taxon>
        <taxon>Anayavirus yuna</taxon>
    </lineage>
</organism>
<evidence type="ECO:0000313" key="1">
    <source>
        <dbReference type="EMBL" id="QFG09396.1"/>
    </source>
</evidence>
<dbReference type="KEGG" id="vg:60325579"/>
<accession>A0A5J6TF50</accession>
<evidence type="ECO:0000313" key="2">
    <source>
        <dbReference type="Proteomes" id="UP000326803"/>
    </source>
</evidence>
<reference evidence="1 2" key="1">
    <citation type="submission" date="2019-07" db="EMBL/GenBank/DDBJ databases">
        <authorList>
            <person name="Divens A.M."/>
            <person name="Garlena R.A."/>
            <person name="Russell D.A."/>
            <person name="Pope W.H."/>
            <person name="Jacobs-Sera D."/>
            <person name="Hatfull G.F."/>
        </authorList>
    </citation>
    <scope>NUCLEOTIDE SEQUENCE [LARGE SCALE GENOMIC DNA]</scope>
</reference>
<gene>
    <name evidence="1" type="primary">14</name>
    <name evidence="1" type="ORF">PBI_YUNA_14</name>
</gene>
<dbReference type="EMBL" id="MN234176">
    <property type="protein sequence ID" value="QFG09396.1"/>
    <property type="molecule type" value="Genomic_DNA"/>
</dbReference>
<sequence length="127" mass="13163">MLASLADVQAALRAMGRADLADALTEAEVSPLLTEAGDLVTGYLWPTPVPDPIPGPISRVTAAMAAAVLTRPKELLPETQSLSADGFGVTFAPGTGSPGPYLTAALKARLRPFRVCAVSVPMSSERF</sequence>
<dbReference type="RefSeq" id="YP_009954092.1">
    <property type="nucleotide sequence ID" value="NC_051629.1"/>
</dbReference>
<protein>
    <submittedName>
        <fullName evidence="1">Head-to-tail adaptor</fullName>
    </submittedName>
</protein>
<name>A0A5J6TF50_9CAUD</name>
<proteinExistence type="predicted"/>
<dbReference type="GeneID" id="60325579"/>
<keyword evidence="2" id="KW-1185">Reference proteome</keyword>